<protein>
    <recommendedName>
        <fullName evidence="4">Reverse transcriptase zinc-binding domain-containing protein</fullName>
    </recommendedName>
</protein>
<organism evidence="2 3">
    <name type="scientific">Brassica cretica</name>
    <name type="common">Mustard</name>
    <dbReference type="NCBI Taxonomy" id="69181"/>
    <lineage>
        <taxon>Eukaryota</taxon>
        <taxon>Viridiplantae</taxon>
        <taxon>Streptophyta</taxon>
        <taxon>Embryophyta</taxon>
        <taxon>Tracheophyta</taxon>
        <taxon>Spermatophyta</taxon>
        <taxon>Magnoliopsida</taxon>
        <taxon>eudicotyledons</taxon>
        <taxon>Gunneridae</taxon>
        <taxon>Pentapetalae</taxon>
        <taxon>rosids</taxon>
        <taxon>malvids</taxon>
        <taxon>Brassicales</taxon>
        <taxon>Brassicaceae</taxon>
        <taxon>Brassiceae</taxon>
        <taxon>Brassica</taxon>
    </lineage>
</organism>
<comment type="caution">
    <text evidence="2">The sequence shown here is derived from an EMBL/GenBank/DDBJ whole genome shotgun (WGS) entry which is preliminary data.</text>
</comment>
<keyword evidence="1" id="KW-0472">Membrane</keyword>
<accession>A0ABQ7AXG0</accession>
<dbReference type="EMBL" id="QGKV02001556">
    <property type="protein sequence ID" value="KAF3518855.1"/>
    <property type="molecule type" value="Genomic_DNA"/>
</dbReference>
<keyword evidence="3" id="KW-1185">Reference proteome</keyword>
<reference evidence="2 3" key="1">
    <citation type="journal article" date="2020" name="BMC Genomics">
        <title>Intraspecific diversification of the crop wild relative Brassica cretica Lam. using demographic model selection.</title>
        <authorList>
            <person name="Kioukis A."/>
            <person name="Michalopoulou V.A."/>
            <person name="Briers L."/>
            <person name="Pirintsos S."/>
            <person name="Studholme D.J."/>
            <person name="Pavlidis P."/>
            <person name="Sarris P.F."/>
        </authorList>
    </citation>
    <scope>NUCLEOTIDE SEQUENCE [LARGE SCALE GENOMIC DNA]</scope>
    <source>
        <strain evidence="3">cv. PFS-1207/04</strain>
    </source>
</reference>
<evidence type="ECO:0008006" key="4">
    <source>
        <dbReference type="Google" id="ProtNLM"/>
    </source>
</evidence>
<proteinExistence type="predicted"/>
<dbReference type="Proteomes" id="UP000266723">
    <property type="component" value="Unassembled WGS sequence"/>
</dbReference>
<evidence type="ECO:0000256" key="1">
    <source>
        <dbReference type="SAM" id="Phobius"/>
    </source>
</evidence>
<gene>
    <name evidence="2" type="ORF">DY000_02059638</name>
</gene>
<keyword evidence="1" id="KW-0812">Transmembrane</keyword>
<evidence type="ECO:0000313" key="3">
    <source>
        <dbReference type="Proteomes" id="UP000266723"/>
    </source>
</evidence>
<sequence>MDSDMVEIAPPAFAWCSKTLEIHKGGCDTLSEGVSVKYKSNLGFDDQPAAQAITSQTMGCNLQTEVWKLILLRFDPVCNLFSSWPQLLSWLRQGSAAAPKTMRTVVAQAAFFLLWRQRNKRNNFLHNQQSINVISMFRVINQKCMTGFLFFLPAVKVAFFICSLHISVESICKEVWKLILLRLDPVCNLFSSWPLLSWLRQGSAAAPKTMRTVVAQAAIFILWRQRNKRNNVLHNQQSIKVISLFRVINQKCVTGFLGGCDTLSEGVSVKYKFNLGFDDQPAAQAITSRTMGCNLQTEVWKLILLRLDPVCNPFSSGPQLLSWLRQGSAAAPKTMRTVVAQAAIFLLWRQRNNFLHNQQSIKVISLFRVINQN</sequence>
<name>A0ABQ7AXG0_BRACR</name>
<feature type="transmembrane region" description="Helical" evidence="1">
    <location>
        <begin position="148"/>
        <end position="168"/>
    </location>
</feature>
<keyword evidence="1" id="KW-1133">Transmembrane helix</keyword>
<evidence type="ECO:0000313" key="2">
    <source>
        <dbReference type="EMBL" id="KAF3518855.1"/>
    </source>
</evidence>